<proteinExistence type="predicted"/>
<dbReference type="EMBL" id="MT143912">
    <property type="protein sequence ID" value="QJH92691.1"/>
    <property type="molecule type" value="Genomic_DNA"/>
</dbReference>
<sequence>MQVVIKKNKEDVIRVIECSALFAPDDRPTREQYLRFGGDRHTSNLRALVYDAEPDAYSFIYNDNEVILKPQTRELQEDKQDNTEVLKAFKAEHKHEKPELLARFWALD</sequence>
<accession>A0A6M3X4P9</accession>
<reference evidence="1" key="1">
    <citation type="submission" date="2020-03" db="EMBL/GenBank/DDBJ databases">
        <title>The deep terrestrial virosphere.</title>
        <authorList>
            <person name="Holmfeldt K."/>
            <person name="Nilsson E."/>
            <person name="Simone D."/>
            <person name="Lopez-Fernandez M."/>
            <person name="Wu X."/>
            <person name="de Brujin I."/>
            <person name="Lundin D."/>
            <person name="Andersson A."/>
            <person name="Bertilsson S."/>
            <person name="Dopson M."/>
        </authorList>
    </citation>
    <scope>NUCLEOTIDE SEQUENCE</scope>
    <source>
        <strain evidence="1">MM171A02529</strain>
    </source>
</reference>
<gene>
    <name evidence="1" type="ORF">MM171A02529_0003</name>
</gene>
<protein>
    <submittedName>
        <fullName evidence="1">Uncharacterized protein</fullName>
    </submittedName>
</protein>
<organism evidence="1">
    <name type="scientific">viral metagenome</name>
    <dbReference type="NCBI Taxonomy" id="1070528"/>
    <lineage>
        <taxon>unclassified sequences</taxon>
        <taxon>metagenomes</taxon>
        <taxon>organismal metagenomes</taxon>
    </lineage>
</organism>
<dbReference type="AlphaFoldDB" id="A0A6M3X4P9"/>
<name>A0A6M3X4P9_9ZZZZ</name>
<evidence type="ECO:0000313" key="1">
    <source>
        <dbReference type="EMBL" id="QJH92691.1"/>
    </source>
</evidence>